<organism evidence="2 3">
    <name type="scientific">Datura stramonium</name>
    <name type="common">Jimsonweed</name>
    <name type="synonym">Common thornapple</name>
    <dbReference type="NCBI Taxonomy" id="4076"/>
    <lineage>
        <taxon>Eukaryota</taxon>
        <taxon>Viridiplantae</taxon>
        <taxon>Streptophyta</taxon>
        <taxon>Embryophyta</taxon>
        <taxon>Tracheophyta</taxon>
        <taxon>Spermatophyta</taxon>
        <taxon>Magnoliopsida</taxon>
        <taxon>eudicotyledons</taxon>
        <taxon>Gunneridae</taxon>
        <taxon>Pentapetalae</taxon>
        <taxon>asterids</taxon>
        <taxon>lamiids</taxon>
        <taxon>Solanales</taxon>
        <taxon>Solanaceae</taxon>
        <taxon>Solanoideae</taxon>
        <taxon>Datureae</taxon>
        <taxon>Datura</taxon>
    </lineage>
</organism>
<feature type="region of interest" description="Disordered" evidence="1">
    <location>
        <begin position="92"/>
        <end position="195"/>
    </location>
</feature>
<feature type="region of interest" description="Disordered" evidence="1">
    <location>
        <begin position="460"/>
        <end position="498"/>
    </location>
</feature>
<evidence type="ECO:0000313" key="2">
    <source>
        <dbReference type="EMBL" id="MCD9644788.1"/>
    </source>
</evidence>
<feature type="compositionally biased region" description="Polar residues" evidence="1">
    <location>
        <begin position="145"/>
        <end position="158"/>
    </location>
</feature>
<feature type="compositionally biased region" description="Polar residues" evidence="1">
    <location>
        <begin position="268"/>
        <end position="279"/>
    </location>
</feature>
<feature type="compositionally biased region" description="Polar residues" evidence="1">
    <location>
        <begin position="250"/>
        <end position="259"/>
    </location>
</feature>
<feature type="compositionally biased region" description="Polar residues" evidence="1">
    <location>
        <begin position="345"/>
        <end position="364"/>
    </location>
</feature>
<dbReference type="PANTHER" id="PTHR11216">
    <property type="entry name" value="EH DOMAIN"/>
    <property type="match status" value="1"/>
</dbReference>
<proteinExistence type="predicted"/>
<dbReference type="PANTHER" id="PTHR11216:SF161">
    <property type="entry name" value="CALCIUM-BINDING EF HAND FAMILY PROTEIN"/>
    <property type="match status" value="1"/>
</dbReference>
<dbReference type="Proteomes" id="UP000823775">
    <property type="component" value="Unassembled WGS sequence"/>
</dbReference>
<feature type="compositionally biased region" description="Basic and acidic residues" evidence="1">
    <location>
        <begin position="486"/>
        <end position="498"/>
    </location>
</feature>
<protein>
    <submittedName>
        <fullName evidence="2">Uncharacterized protein</fullName>
    </submittedName>
</protein>
<reference evidence="2 3" key="1">
    <citation type="journal article" date="2021" name="BMC Genomics">
        <title>Datura genome reveals duplications of psychoactive alkaloid biosynthetic genes and high mutation rate following tissue culture.</title>
        <authorList>
            <person name="Rajewski A."/>
            <person name="Carter-House D."/>
            <person name="Stajich J."/>
            <person name="Litt A."/>
        </authorList>
    </citation>
    <scope>NUCLEOTIDE SEQUENCE [LARGE SCALE GENOMIC DNA]</scope>
    <source>
        <strain evidence="2">AR-01</strain>
    </source>
</reference>
<feature type="compositionally biased region" description="Basic and acidic residues" evidence="1">
    <location>
        <begin position="160"/>
        <end position="174"/>
    </location>
</feature>
<feature type="region of interest" description="Disordered" evidence="1">
    <location>
        <begin position="345"/>
        <end position="371"/>
    </location>
</feature>
<accession>A0ABS8VC02</accession>
<feature type="region of interest" description="Disordered" evidence="1">
    <location>
        <begin position="250"/>
        <end position="279"/>
    </location>
</feature>
<dbReference type="EMBL" id="JACEIK010004249">
    <property type="protein sequence ID" value="MCD9644788.1"/>
    <property type="molecule type" value="Genomic_DNA"/>
</dbReference>
<gene>
    <name evidence="2" type="ORF">HAX54_033223</name>
</gene>
<keyword evidence="3" id="KW-1185">Reference proteome</keyword>
<evidence type="ECO:0000256" key="1">
    <source>
        <dbReference type="SAM" id="MobiDB-lite"/>
    </source>
</evidence>
<feature type="compositionally biased region" description="Basic and acidic residues" evidence="1">
    <location>
        <begin position="97"/>
        <end position="111"/>
    </location>
</feature>
<sequence>MDQDGKSDGIQDRANQIQADLEGLVNTLNERCKTYGLRAKPTTLLELPFGWQPGIEEGAADWDGEWDKFDDEEFTFVKELTLDIQNVIAPPKPKSSLVREKASSLNDHDTGKSPADAGADAKAEKLSSPVKGRAVSDVETAPAARSSTNSPTRSNAVESPSKEFEESLNRKDSTFDGSPHASQSEHWGAESVFSGDKSFDESGWGTFDTDHDADAAWDFNSAAKDSRDEKHKETSLFDDDDWSLRPIKTGLTNSSNSLPKQAPFFDSVPSTPSHNTGFSYSENQFPKQSLFFDSVPSTPSNSAFPQGDNLFSRQSPFFDSVPSTPAYNASGSPVADYMFQKKSSSAFADSVPSTPMFSSTNSPRRSNEVSEEHLNSFSRYDSFNMQDGGLFGSREFSRFDSMRSTRDSEYDNGSFQQRDTFARFDSFRSTADSDYNFGAFPAHESLSRFDSIRSTRDTDYGHGFPSFDDADPFGSREPFKTSAESEAPKRDSDNWKAF</sequence>
<evidence type="ECO:0000313" key="3">
    <source>
        <dbReference type="Proteomes" id="UP000823775"/>
    </source>
</evidence>
<comment type="caution">
    <text evidence="2">The sequence shown here is derived from an EMBL/GenBank/DDBJ whole genome shotgun (WGS) entry which is preliminary data.</text>
</comment>
<name>A0ABS8VC02_DATST</name>